<dbReference type="GO" id="GO:0004222">
    <property type="term" value="F:metalloendopeptidase activity"/>
    <property type="evidence" value="ECO:0007669"/>
    <property type="project" value="InterPro"/>
</dbReference>
<evidence type="ECO:0000256" key="4">
    <source>
        <dbReference type="ARBA" id="ARBA00022723"/>
    </source>
</evidence>
<evidence type="ECO:0000313" key="13">
    <source>
        <dbReference type="Proteomes" id="UP001146120"/>
    </source>
</evidence>
<organism evidence="12 13">
    <name type="scientific">Lagenidium giganteum</name>
    <dbReference type="NCBI Taxonomy" id="4803"/>
    <lineage>
        <taxon>Eukaryota</taxon>
        <taxon>Sar</taxon>
        <taxon>Stramenopiles</taxon>
        <taxon>Oomycota</taxon>
        <taxon>Peronosporomycetes</taxon>
        <taxon>Pythiales</taxon>
        <taxon>Pythiaceae</taxon>
    </lineage>
</organism>
<dbReference type="InterPro" id="IPR000718">
    <property type="entry name" value="Peptidase_M13"/>
</dbReference>
<comment type="caution">
    <text evidence="12">The sequence shown here is derived from an EMBL/GenBank/DDBJ whole genome shotgun (WGS) entry which is preliminary data.</text>
</comment>
<dbReference type="GO" id="GO:0005886">
    <property type="term" value="C:plasma membrane"/>
    <property type="evidence" value="ECO:0007669"/>
    <property type="project" value="TreeGrafter"/>
</dbReference>
<keyword evidence="9" id="KW-0812">Transmembrane</keyword>
<dbReference type="Pfam" id="PF01431">
    <property type="entry name" value="Peptidase_M13"/>
    <property type="match status" value="1"/>
</dbReference>
<keyword evidence="5" id="KW-0378">Hydrolase</keyword>
<dbReference type="Pfam" id="PF05649">
    <property type="entry name" value="Peptidase_M13_N"/>
    <property type="match status" value="1"/>
</dbReference>
<dbReference type="Gene3D" id="1.10.1380.10">
    <property type="entry name" value="Neutral endopeptidase , domain2"/>
    <property type="match status" value="1"/>
</dbReference>
<feature type="domain" description="Peptidase M13 C-terminal" evidence="10">
    <location>
        <begin position="567"/>
        <end position="781"/>
    </location>
</feature>
<dbReference type="PANTHER" id="PTHR11733:SF167">
    <property type="entry name" value="FI17812P1-RELATED"/>
    <property type="match status" value="1"/>
</dbReference>
<dbReference type="GO" id="GO:0016485">
    <property type="term" value="P:protein processing"/>
    <property type="evidence" value="ECO:0007669"/>
    <property type="project" value="TreeGrafter"/>
</dbReference>
<dbReference type="InterPro" id="IPR024079">
    <property type="entry name" value="MetalloPept_cat_dom_sf"/>
</dbReference>
<feature type="region of interest" description="Disordered" evidence="8">
    <location>
        <begin position="1"/>
        <end position="54"/>
    </location>
</feature>
<evidence type="ECO:0000256" key="3">
    <source>
        <dbReference type="ARBA" id="ARBA00022670"/>
    </source>
</evidence>
<dbReference type="PANTHER" id="PTHR11733">
    <property type="entry name" value="ZINC METALLOPROTEASE FAMILY M13 NEPRILYSIN-RELATED"/>
    <property type="match status" value="1"/>
</dbReference>
<evidence type="ECO:0000256" key="1">
    <source>
        <dbReference type="ARBA" id="ARBA00001947"/>
    </source>
</evidence>
<name>A0AAV2ZIJ3_9STRA</name>
<evidence type="ECO:0000256" key="8">
    <source>
        <dbReference type="SAM" id="MobiDB-lite"/>
    </source>
</evidence>
<evidence type="ECO:0000259" key="11">
    <source>
        <dbReference type="Pfam" id="PF05649"/>
    </source>
</evidence>
<dbReference type="InterPro" id="IPR008753">
    <property type="entry name" value="Peptidase_M13_N"/>
</dbReference>
<evidence type="ECO:0000259" key="10">
    <source>
        <dbReference type="Pfam" id="PF01431"/>
    </source>
</evidence>
<keyword evidence="6" id="KW-0862">Zinc</keyword>
<dbReference type="InterPro" id="IPR042089">
    <property type="entry name" value="Peptidase_M13_dom_2"/>
</dbReference>
<accession>A0AAV2ZIJ3</accession>
<dbReference type="AlphaFoldDB" id="A0AAV2ZIJ3"/>
<reference evidence="12" key="1">
    <citation type="submission" date="2022-11" db="EMBL/GenBank/DDBJ databases">
        <authorList>
            <person name="Morgan W.R."/>
            <person name="Tartar A."/>
        </authorList>
    </citation>
    <scope>NUCLEOTIDE SEQUENCE</scope>
    <source>
        <strain evidence="12">ARSEF 373</strain>
    </source>
</reference>
<feature type="compositionally biased region" description="Basic and acidic residues" evidence="8">
    <location>
        <begin position="14"/>
        <end position="23"/>
    </location>
</feature>
<evidence type="ECO:0000256" key="6">
    <source>
        <dbReference type="ARBA" id="ARBA00022833"/>
    </source>
</evidence>
<keyword evidence="9" id="KW-0472">Membrane</keyword>
<dbReference type="CDD" id="cd08662">
    <property type="entry name" value="M13"/>
    <property type="match status" value="1"/>
</dbReference>
<evidence type="ECO:0008006" key="14">
    <source>
        <dbReference type="Google" id="ProtNLM"/>
    </source>
</evidence>
<dbReference type="SUPFAM" id="SSF55486">
    <property type="entry name" value="Metalloproteases ('zincins'), catalytic domain"/>
    <property type="match status" value="1"/>
</dbReference>
<dbReference type="GO" id="GO:0046872">
    <property type="term" value="F:metal ion binding"/>
    <property type="evidence" value="ECO:0007669"/>
    <property type="project" value="UniProtKB-KW"/>
</dbReference>
<reference evidence="12" key="2">
    <citation type="journal article" date="2023" name="Microbiol Resour">
        <title>Decontamination and Annotation of the Draft Genome Sequence of the Oomycete Lagenidium giganteum ARSEF 373.</title>
        <authorList>
            <person name="Morgan W.R."/>
            <person name="Tartar A."/>
        </authorList>
    </citation>
    <scope>NUCLEOTIDE SEQUENCE</scope>
    <source>
        <strain evidence="12">ARSEF 373</strain>
    </source>
</reference>
<evidence type="ECO:0000256" key="2">
    <source>
        <dbReference type="ARBA" id="ARBA00007357"/>
    </source>
</evidence>
<protein>
    <recommendedName>
        <fullName evidence="14">Endothelin-converting enzyme 1</fullName>
    </recommendedName>
</protein>
<proteinExistence type="inferred from homology"/>
<keyword evidence="9" id="KW-1133">Transmembrane helix</keyword>
<comment type="cofactor">
    <cofactor evidence="1">
        <name>Zn(2+)</name>
        <dbReference type="ChEBI" id="CHEBI:29105"/>
    </cofactor>
</comment>
<evidence type="ECO:0000256" key="5">
    <source>
        <dbReference type="ARBA" id="ARBA00022801"/>
    </source>
</evidence>
<keyword evidence="4" id="KW-0479">Metal-binding</keyword>
<comment type="similarity">
    <text evidence="2">Belongs to the peptidase M13 family.</text>
</comment>
<dbReference type="EMBL" id="DAKRPA010000001">
    <property type="protein sequence ID" value="DBA05274.1"/>
    <property type="molecule type" value="Genomic_DNA"/>
</dbReference>
<dbReference type="PRINTS" id="PR00786">
    <property type="entry name" value="NEPRILYSIN"/>
</dbReference>
<dbReference type="PROSITE" id="PS51885">
    <property type="entry name" value="NEPRILYSIN"/>
    <property type="match status" value="1"/>
</dbReference>
<sequence length="782" mass="86563">MGRRRYGELPQMDDDGRSDERSPMHATDPADAEDASAPSSLSSASSTAEREVEDFRTRRRCRRIGLMAAVPIACFLLLIVLVSMMYSRRNQDVATNATSKSSSSSLSSSSSPWRNFPADALAMMNTSVQPCDNFYAFACGTWQNETVIPAEKSSLFASFSKVSDENQAVLRAIMDDSWPFVGELYDSCMNMTQINATGVTPLLVELDQLTRAQTKPELFRVAGALSRTGPSFLTGLGVSPDAKDATTYVLYASQTGLSFPDPQYYLDSAMFDEYKDALHANIKTLFELAQWHPEAADANAQMVINLEQQIAKLFVPKEDLEDPTASYHPTVANKAAESYPLLFGEFMAGTGIYEAVANHSDTAGTSADQVKNTLPIIFETPTFFENMEPLVANTSFADLQTLFAYQLLSHFAPRLGEPFIAAMFELYSKKLGGQQQRKPRWQVCLSTTTSAFPDLMGKYYFLKKFNHESEDVAKAMVASIEQVMDARLQEVEWLGTETRAAAIKKLHQVSNLIGHSSTPTHYPFVLDSNEYVGNLRTLAQYEFDKATKRIGETVDRDEWLMCAADVNAYYNPSGNQIVFPAGILQPPFFDSQRHSAQNFGAIGSIIGHELTHGFDDQGRYFDGDGNMVSWWSNETEREFKQRSQCLVDQYGNFTVTGLQGKSLGRVNGIFTLGENIADNGGVKLSYKAWQNYTRTNTNTTGSQATTTSLSSNEAQQLFFLSFAQAFCSKVSDAAMAQRLATDPHSPEQARVNGVMQNNKDFASAFQCAPGSPMNPTQKCELW</sequence>
<keyword evidence="3" id="KW-0645">Protease</keyword>
<dbReference type="Proteomes" id="UP001146120">
    <property type="component" value="Unassembled WGS sequence"/>
</dbReference>
<evidence type="ECO:0000256" key="7">
    <source>
        <dbReference type="ARBA" id="ARBA00023049"/>
    </source>
</evidence>
<feature type="transmembrane region" description="Helical" evidence="9">
    <location>
        <begin position="64"/>
        <end position="86"/>
    </location>
</feature>
<evidence type="ECO:0000256" key="9">
    <source>
        <dbReference type="SAM" id="Phobius"/>
    </source>
</evidence>
<evidence type="ECO:0000313" key="12">
    <source>
        <dbReference type="EMBL" id="DBA05274.1"/>
    </source>
</evidence>
<keyword evidence="7" id="KW-0482">Metalloprotease</keyword>
<gene>
    <name evidence="12" type="ORF">N0F65_007436</name>
</gene>
<dbReference type="Gene3D" id="3.40.390.10">
    <property type="entry name" value="Collagenase (Catalytic Domain)"/>
    <property type="match status" value="1"/>
</dbReference>
<dbReference type="InterPro" id="IPR018497">
    <property type="entry name" value="Peptidase_M13_C"/>
</dbReference>
<feature type="compositionally biased region" description="Low complexity" evidence="8">
    <location>
        <begin position="35"/>
        <end position="47"/>
    </location>
</feature>
<keyword evidence="13" id="KW-1185">Reference proteome</keyword>
<feature type="domain" description="Peptidase M13 N-terminal" evidence="11">
    <location>
        <begin position="130"/>
        <end position="515"/>
    </location>
</feature>